<proteinExistence type="inferred from homology"/>
<dbReference type="Gene3D" id="3.30.2320.80">
    <property type="match status" value="1"/>
</dbReference>
<dbReference type="NCBIfam" id="TIGR00100">
    <property type="entry name" value="hypA"/>
    <property type="match status" value="1"/>
</dbReference>
<sequence length="133" mass="14394">MTNLPGADLHLPEGCRAGTAMHELSLLENVREILENHAVSQKFSKVTKVTLEIGKLSSIEPDALRFGFDVVMKDSLAENAELIISDIAGLGICRQCGLEVELETSHDPCSHCGSPKVKVIQGADMKIKDLIVI</sequence>
<dbReference type="AlphaFoldDB" id="A0AA43Q1P5"/>
<keyword evidence="1 4" id="KW-0533">Nickel</keyword>
<gene>
    <name evidence="4 5" type="primary">hypA</name>
    <name evidence="5" type="ORF">PSU93_03165</name>
</gene>
<feature type="binding site" evidence="4">
    <location>
        <position position="22"/>
    </location>
    <ligand>
        <name>Ni(2+)</name>
        <dbReference type="ChEBI" id="CHEBI:49786"/>
    </ligand>
</feature>
<accession>A0AA43Q1P5</accession>
<evidence type="ECO:0000256" key="2">
    <source>
        <dbReference type="ARBA" id="ARBA00022723"/>
    </source>
</evidence>
<evidence type="ECO:0000256" key="4">
    <source>
        <dbReference type="HAMAP-Rule" id="MF_00213"/>
    </source>
</evidence>
<protein>
    <recommendedName>
        <fullName evidence="4">Hydrogenase maturation factor HypA</fullName>
    </recommendedName>
</protein>
<dbReference type="GO" id="GO:0016151">
    <property type="term" value="F:nickel cation binding"/>
    <property type="evidence" value="ECO:0007669"/>
    <property type="project" value="UniProtKB-UniRule"/>
</dbReference>
<keyword evidence="3 4" id="KW-0862">Zinc</keyword>
<evidence type="ECO:0000313" key="6">
    <source>
        <dbReference type="Proteomes" id="UP001160519"/>
    </source>
</evidence>
<dbReference type="HAMAP" id="MF_00213">
    <property type="entry name" value="HypA_HybF"/>
    <property type="match status" value="1"/>
</dbReference>
<keyword evidence="6" id="KW-1185">Reference proteome</keyword>
<dbReference type="InterPro" id="IPR000688">
    <property type="entry name" value="HypA/HybF"/>
</dbReference>
<dbReference type="EMBL" id="JAQSDF010000005">
    <property type="protein sequence ID" value="MDI1230133.1"/>
    <property type="molecule type" value="Genomic_DNA"/>
</dbReference>
<evidence type="ECO:0000256" key="3">
    <source>
        <dbReference type="ARBA" id="ARBA00022833"/>
    </source>
</evidence>
<dbReference type="PANTHER" id="PTHR34535">
    <property type="entry name" value="HYDROGENASE MATURATION FACTOR HYPA"/>
    <property type="match status" value="1"/>
</dbReference>
<feature type="binding site" evidence="4">
    <location>
        <position position="112"/>
    </location>
    <ligand>
        <name>Zn(2+)</name>
        <dbReference type="ChEBI" id="CHEBI:29105"/>
    </ligand>
</feature>
<comment type="function">
    <text evidence="4">Involved in the maturation of [NiFe] hydrogenases. Required for nickel insertion into the metal center of the hydrogenase.</text>
</comment>
<comment type="caution">
    <text evidence="5">The sequence shown here is derived from an EMBL/GenBank/DDBJ whole genome shotgun (WGS) entry which is preliminary data.</text>
</comment>
<feature type="binding site" evidence="4">
    <location>
        <position position="93"/>
    </location>
    <ligand>
        <name>Zn(2+)</name>
        <dbReference type="ChEBI" id="CHEBI:29105"/>
    </ligand>
</feature>
<organism evidence="5 6">
    <name type="scientific">Candidatus Methylobacter titanis</name>
    <dbReference type="NCBI Taxonomy" id="3053457"/>
    <lineage>
        <taxon>Bacteria</taxon>
        <taxon>Pseudomonadati</taxon>
        <taxon>Pseudomonadota</taxon>
        <taxon>Gammaproteobacteria</taxon>
        <taxon>Methylococcales</taxon>
        <taxon>Methylococcaceae</taxon>
        <taxon>Methylobacter</taxon>
    </lineage>
</organism>
<dbReference type="Proteomes" id="UP001160519">
    <property type="component" value="Unassembled WGS sequence"/>
</dbReference>
<dbReference type="GO" id="GO:0008270">
    <property type="term" value="F:zinc ion binding"/>
    <property type="evidence" value="ECO:0007669"/>
    <property type="project" value="UniProtKB-UniRule"/>
</dbReference>
<feature type="binding site" evidence="4">
    <location>
        <position position="96"/>
    </location>
    <ligand>
        <name>Zn(2+)</name>
        <dbReference type="ChEBI" id="CHEBI:29105"/>
    </ligand>
</feature>
<evidence type="ECO:0000313" key="5">
    <source>
        <dbReference type="EMBL" id="MDI1230133.1"/>
    </source>
</evidence>
<keyword evidence="2 4" id="KW-0479">Metal-binding</keyword>
<comment type="similarity">
    <text evidence="4">Belongs to the HypA/HybF family.</text>
</comment>
<dbReference type="PIRSF" id="PIRSF004761">
    <property type="entry name" value="Hydrgn_mat_HypA"/>
    <property type="match status" value="1"/>
</dbReference>
<reference evidence="5" key="1">
    <citation type="submission" date="2023-01" db="EMBL/GenBank/DDBJ databases">
        <title>Biogeochemical cycle of methane in antarctic sediments.</title>
        <authorList>
            <person name="Roldan D.M."/>
            <person name="Menes R.J."/>
        </authorList>
    </citation>
    <scope>NUCLEOTIDE SEQUENCE [LARGE SCALE GENOMIC DNA]</scope>
    <source>
        <strain evidence="5">K-2018 MAG008</strain>
    </source>
</reference>
<dbReference type="Pfam" id="PF01155">
    <property type="entry name" value="HypA"/>
    <property type="match status" value="1"/>
</dbReference>
<evidence type="ECO:0000256" key="1">
    <source>
        <dbReference type="ARBA" id="ARBA00022596"/>
    </source>
</evidence>
<name>A0AA43Q1P5_9GAMM</name>
<dbReference type="GO" id="GO:0051604">
    <property type="term" value="P:protein maturation"/>
    <property type="evidence" value="ECO:0007669"/>
    <property type="project" value="InterPro"/>
</dbReference>
<feature type="binding site" evidence="4">
    <location>
        <position position="109"/>
    </location>
    <ligand>
        <name>Zn(2+)</name>
        <dbReference type="ChEBI" id="CHEBI:29105"/>
    </ligand>
</feature>
<dbReference type="PANTHER" id="PTHR34535:SF3">
    <property type="entry name" value="HYDROGENASE MATURATION FACTOR HYPA"/>
    <property type="match status" value="1"/>
</dbReference>